<dbReference type="GO" id="GO:0006886">
    <property type="term" value="P:intracellular protein transport"/>
    <property type="evidence" value="ECO:0007669"/>
    <property type="project" value="TreeGrafter"/>
</dbReference>
<dbReference type="GO" id="GO:0005484">
    <property type="term" value="F:SNAP receptor activity"/>
    <property type="evidence" value="ECO:0007669"/>
    <property type="project" value="TreeGrafter"/>
</dbReference>
<dbReference type="GO" id="GO:0048278">
    <property type="term" value="P:vesicle docking"/>
    <property type="evidence" value="ECO:0007669"/>
    <property type="project" value="TreeGrafter"/>
</dbReference>
<dbReference type="InterPro" id="IPR000727">
    <property type="entry name" value="T_SNARE_dom"/>
</dbReference>
<dbReference type="CTD" id="203062"/>
<dbReference type="CDD" id="cd15847">
    <property type="entry name" value="SNARE_syntaxin7_like"/>
    <property type="match status" value="1"/>
</dbReference>
<dbReference type="PROSITE" id="PS50192">
    <property type="entry name" value="T_SNARE"/>
    <property type="match status" value="1"/>
</dbReference>
<dbReference type="SMART" id="SM00503">
    <property type="entry name" value="SynN"/>
    <property type="match status" value="1"/>
</dbReference>
<dbReference type="InterPro" id="IPR006011">
    <property type="entry name" value="Syntaxin_N"/>
</dbReference>
<gene>
    <name evidence="7" type="primary">TSNARE1</name>
</gene>
<feature type="region of interest" description="Disordered" evidence="4">
    <location>
        <begin position="140"/>
        <end position="177"/>
    </location>
</feature>
<dbReference type="GeneID" id="117355079"/>
<dbReference type="Pfam" id="PF14523">
    <property type="entry name" value="Syntaxin_2"/>
    <property type="match status" value="1"/>
</dbReference>
<dbReference type="PANTHER" id="PTHR19957">
    <property type="entry name" value="SYNTAXIN"/>
    <property type="match status" value="1"/>
</dbReference>
<dbReference type="RefSeq" id="XP_033788953.1">
    <property type="nucleotide sequence ID" value="XM_033933062.1"/>
</dbReference>
<organism evidence="6 7">
    <name type="scientific">Geotrypetes seraphini</name>
    <name type="common">Gaboon caecilian</name>
    <name type="synonym">Caecilia seraphini</name>
    <dbReference type="NCBI Taxonomy" id="260995"/>
    <lineage>
        <taxon>Eukaryota</taxon>
        <taxon>Metazoa</taxon>
        <taxon>Chordata</taxon>
        <taxon>Craniata</taxon>
        <taxon>Vertebrata</taxon>
        <taxon>Euteleostomi</taxon>
        <taxon>Amphibia</taxon>
        <taxon>Gymnophiona</taxon>
        <taxon>Geotrypetes</taxon>
    </lineage>
</organism>
<evidence type="ECO:0000256" key="4">
    <source>
        <dbReference type="SAM" id="MobiDB-lite"/>
    </source>
</evidence>
<protein>
    <submittedName>
        <fullName evidence="7">t-SNARE domain-containing protein 1 isoform X2</fullName>
    </submittedName>
</protein>
<proteinExistence type="inferred from homology"/>
<evidence type="ECO:0000256" key="2">
    <source>
        <dbReference type="ARBA" id="ARBA00023054"/>
    </source>
</evidence>
<name>A0A6P8QNA0_GEOSA</name>
<dbReference type="AlphaFoldDB" id="A0A6P8QNA0"/>
<dbReference type="Gene3D" id="1.20.58.70">
    <property type="match status" value="1"/>
</dbReference>
<dbReference type="Gene3D" id="1.20.5.110">
    <property type="match status" value="1"/>
</dbReference>
<evidence type="ECO:0000256" key="1">
    <source>
        <dbReference type="ARBA" id="ARBA00009063"/>
    </source>
</evidence>
<feature type="coiled-coil region" evidence="3">
    <location>
        <begin position="233"/>
        <end position="260"/>
    </location>
</feature>
<dbReference type="SUPFAM" id="SSF47661">
    <property type="entry name" value="t-snare proteins"/>
    <property type="match status" value="1"/>
</dbReference>
<comment type="similarity">
    <text evidence="1">Belongs to the syntaxin family.</text>
</comment>
<feature type="compositionally biased region" description="Polar residues" evidence="4">
    <location>
        <begin position="142"/>
        <end position="153"/>
    </location>
</feature>
<evidence type="ECO:0000256" key="3">
    <source>
        <dbReference type="SAM" id="Coils"/>
    </source>
</evidence>
<dbReference type="PANTHER" id="PTHR19957:SF212">
    <property type="entry name" value="T-SNARE DOMAIN-CONTAINING PROTEIN 1"/>
    <property type="match status" value="1"/>
</dbReference>
<dbReference type="Pfam" id="PF05739">
    <property type="entry name" value="SNARE"/>
    <property type="match status" value="1"/>
</dbReference>
<feature type="domain" description="T-SNARE coiled-coil homology" evidence="5">
    <location>
        <begin position="195"/>
        <end position="257"/>
    </location>
</feature>
<evidence type="ECO:0000313" key="6">
    <source>
        <dbReference type="Proteomes" id="UP000515159"/>
    </source>
</evidence>
<reference evidence="7" key="1">
    <citation type="submission" date="2025-08" db="UniProtKB">
        <authorList>
            <consortium name="RefSeq"/>
        </authorList>
    </citation>
    <scope>IDENTIFICATION</scope>
</reference>
<dbReference type="InterPro" id="IPR045242">
    <property type="entry name" value="Syntaxin"/>
</dbReference>
<dbReference type="GO" id="GO:0031201">
    <property type="term" value="C:SNARE complex"/>
    <property type="evidence" value="ECO:0007669"/>
    <property type="project" value="TreeGrafter"/>
</dbReference>
<keyword evidence="6" id="KW-1185">Reference proteome</keyword>
<feature type="coiled-coil region" evidence="3">
    <location>
        <begin position="107"/>
        <end position="134"/>
    </location>
</feature>
<sequence length="444" mass="49733">MSYGSLDGSRFGSRLSFGGSSWSGYQPLATQIDPNELQELFQETSVNVFRINSNVTSLEKSLRSLGTPNDDQELRDGLHATQQETNQIITSSTNAIKQLSEIVRGSSRQERLQLDRLKNQLSDTIQRYGAMQKKIAEKSKSLLPTAQRSSKQSPRAPFSDLADDEKIFNGGDGMWQNHSETQDQALLEEITEEDLEMVRQREEAIQQIESDMLDVNQIIKDLATMVHEQGDTVDSIEANIEIASSNVESANEQLAKASQHQRSSFRLGPRKRKEKFSPVELEILVAEVTKSHSKLYGSERVNLSQPERERIWADIARKINAVARSPRTTRDLRRRWDDMKRRTKEKLAFMRRRSAASPADVTLSGSSLASWNDGNTHGFASMGGDDDELEIDAPHVALELQSAAATFNQGLAEGSLVAHNVASMLFISKSLRKTLFCHMNNSNH</sequence>
<dbReference type="GO" id="GO:0000149">
    <property type="term" value="F:SNARE binding"/>
    <property type="evidence" value="ECO:0007669"/>
    <property type="project" value="TreeGrafter"/>
</dbReference>
<evidence type="ECO:0000313" key="7">
    <source>
        <dbReference type="RefSeq" id="XP_033788953.1"/>
    </source>
</evidence>
<dbReference type="Proteomes" id="UP000515159">
    <property type="component" value="Chromosome 2"/>
</dbReference>
<evidence type="ECO:0000259" key="5">
    <source>
        <dbReference type="PROSITE" id="PS50192"/>
    </source>
</evidence>
<dbReference type="GO" id="GO:0008021">
    <property type="term" value="C:synaptic vesicle"/>
    <property type="evidence" value="ECO:0007669"/>
    <property type="project" value="TreeGrafter"/>
</dbReference>
<accession>A0A6P8QNA0</accession>
<dbReference type="GO" id="GO:0006906">
    <property type="term" value="P:vesicle fusion"/>
    <property type="evidence" value="ECO:0007669"/>
    <property type="project" value="TreeGrafter"/>
</dbReference>
<dbReference type="SMART" id="SM00397">
    <property type="entry name" value="t_SNARE"/>
    <property type="match status" value="1"/>
</dbReference>
<keyword evidence="2 3" id="KW-0175">Coiled coil</keyword>
<dbReference type="InterPro" id="IPR028002">
    <property type="entry name" value="Myb_DNA-bind_5"/>
</dbReference>
<dbReference type="FunFam" id="1.20.58.70:FF:000014">
    <property type="entry name" value="t-SNARE domain containing 1"/>
    <property type="match status" value="1"/>
</dbReference>
<dbReference type="Pfam" id="PF13873">
    <property type="entry name" value="Myb_DNA-bind_5"/>
    <property type="match status" value="1"/>
</dbReference>
<dbReference type="InterPro" id="IPR010989">
    <property type="entry name" value="SNARE"/>
</dbReference>